<dbReference type="VEuPathDB" id="TriTrypDB:BCY84_02567"/>
<accession>A0A7J6XYU2</accession>
<sequence length="591" mass="65170">MGSPKFIFAAAAGAAVVGATVYFVVRRGRMDKGGEDDDAFDGPVVRNGEVAIASKADNGSTKLHGRAATITTTPGSNERKEEPQVRVKAGDVSSVENKLLAEALNEIDMHDAVDRTTTYGTGTKSFTINEAGGKEKEFPLLGLSVKLPNDWEIREDLSPFPNVAMLVVFNKDMNPEDAQQQQHQEAGSVPMIVISVEDVRGDNVDLVEFKERCKELAMNQMLMMTGGAIQPIITKDSAVQEGPFRYALEYAQSLPPLYEIKVLNLMEVRDSIAYTFQIMCAPNIMPKFKPTFMKMAQGMRIKENIETSLGYVELHTGEVKVDIDTTWGWEYPGKNGSLATFTTSSNFKKEEISLYKQDAVPNSAYKPRDEKTVNGVVIVSAFDGAQQQKMFTYNGYTLVVKPLQKSNSHLAEKDLVAVLKSVTLSSLPPKPKKGGTFVNAEHGYKVDILSGSRLVASRIGGGSVAYAPHSIAEGTASEEQPPAVTIRVGTPEGDPDCMGSLDEWMARMKREAADSDIREIKKTTINDEPCLTFVSQNMEEIAPGQRMEVRGKVFIFVRDGKTTLLRWEMAVGLWRKFEREMNAFVESLRFI</sequence>
<keyword evidence="1" id="KW-0472">Membrane</keyword>
<evidence type="ECO:0000313" key="3">
    <source>
        <dbReference type="Proteomes" id="UP000583944"/>
    </source>
</evidence>
<dbReference type="Proteomes" id="UP000583944">
    <property type="component" value="Unassembled WGS sequence"/>
</dbReference>
<gene>
    <name evidence="2" type="ORF">ECC02_007989</name>
</gene>
<feature type="transmembrane region" description="Helical" evidence="1">
    <location>
        <begin position="6"/>
        <end position="25"/>
    </location>
</feature>
<keyword evidence="1" id="KW-1133">Transmembrane helix</keyword>
<evidence type="ECO:0000313" key="2">
    <source>
        <dbReference type="EMBL" id="KAF5219058.1"/>
    </source>
</evidence>
<comment type="caution">
    <text evidence="2">The sequence shown here is derived from an EMBL/GenBank/DDBJ whole genome shotgun (WGS) entry which is preliminary data.</text>
</comment>
<dbReference type="AlphaFoldDB" id="A0A7J6XYU2"/>
<dbReference type="EMBL" id="JABDHM010000079">
    <property type="protein sequence ID" value="KAF5219058.1"/>
    <property type="molecule type" value="Genomic_DNA"/>
</dbReference>
<reference evidence="2 3" key="1">
    <citation type="journal article" date="2019" name="Genome Biol. Evol.">
        <title>Nanopore Sequencing Significantly Improves Genome Assembly of the Protozoan Parasite Trypanosoma cruzi.</title>
        <authorList>
            <person name="Diaz-Viraque F."/>
            <person name="Pita S."/>
            <person name="Greif G."/>
            <person name="de Souza R.C.M."/>
            <person name="Iraola G."/>
            <person name="Robello C."/>
        </authorList>
    </citation>
    <scope>NUCLEOTIDE SEQUENCE [LARGE SCALE GENOMIC DNA]</scope>
    <source>
        <strain evidence="2 3">Berenice</strain>
    </source>
</reference>
<protein>
    <submittedName>
        <fullName evidence="2">Present in the outer mitochondrial membrane proteome 10</fullName>
    </submittedName>
</protein>
<evidence type="ECO:0000256" key="1">
    <source>
        <dbReference type="SAM" id="Phobius"/>
    </source>
</evidence>
<name>A0A7J6XYU2_TRYCR</name>
<proteinExistence type="predicted"/>
<dbReference type="VEuPathDB" id="TriTrypDB:ECC02_007989"/>
<keyword evidence="1" id="KW-0812">Transmembrane</keyword>
<organism evidence="2 3">
    <name type="scientific">Trypanosoma cruzi</name>
    <dbReference type="NCBI Taxonomy" id="5693"/>
    <lineage>
        <taxon>Eukaryota</taxon>
        <taxon>Discoba</taxon>
        <taxon>Euglenozoa</taxon>
        <taxon>Kinetoplastea</taxon>
        <taxon>Metakinetoplastina</taxon>
        <taxon>Trypanosomatida</taxon>
        <taxon>Trypanosomatidae</taxon>
        <taxon>Trypanosoma</taxon>
        <taxon>Schizotrypanum</taxon>
    </lineage>
</organism>